<dbReference type="SUPFAM" id="SSF51126">
    <property type="entry name" value="Pectin lyase-like"/>
    <property type="match status" value="1"/>
</dbReference>
<evidence type="ECO:0000313" key="4">
    <source>
        <dbReference type="Proteomes" id="UP000254950"/>
    </source>
</evidence>
<dbReference type="InterPro" id="IPR006315">
    <property type="entry name" value="OM_autotransptr_brl_dom"/>
</dbReference>
<dbReference type="InterPro" id="IPR036709">
    <property type="entry name" value="Autotransporte_beta_dom_sf"/>
</dbReference>
<feature type="region of interest" description="Disordered" evidence="1">
    <location>
        <begin position="39"/>
        <end position="61"/>
    </location>
</feature>
<gene>
    <name evidence="3" type="primary">tibA_4</name>
    <name evidence="3" type="ORF">NCTC12862_01095</name>
</gene>
<dbReference type="SMART" id="SM00869">
    <property type="entry name" value="Autotransporter"/>
    <property type="match status" value="1"/>
</dbReference>
<reference evidence="3 4" key="1">
    <citation type="submission" date="2018-06" db="EMBL/GenBank/DDBJ databases">
        <authorList>
            <consortium name="Pathogen Informatics"/>
            <person name="Doyle S."/>
        </authorList>
    </citation>
    <scope>NUCLEOTIDE SEQUENCE [LARGE SCALE GENOMIC DNA]</scope>
    <source>
        <strain evidence="3 4">NCTC12862</strain>
    </source>
</reference>
<dbReference type="AlphaFoldDB" id="A0A380ZEG1"/>
<dbReference type="InterPro" id="IPR005546">
    <property type="entry name" value="Autotransporte_beta"/>
</dbReference>
<dbReference type="Gene3D" id="2.40.128.130">
    <property type="entry name" value="Autotransporter beta-domain"/>
    <property type="match status" value="1"/>
</dbReference>
<protein>
    <submittedName>
        <fullName evidence="3">Adhesin/invasin TibA autotransporter</fullName>
    </submittedName>
</protein>
<dbReference type="OrthoDB" id="7922675at2"/>
<dbReference type="GO" id="GO:0019867">
    <property type="term" value="C:outer membrane"/>
    <property type="evidence" value="ECO:0007669"/>
    <property type="project" value="InterPro"/>
</dbReference>
<dbReference type="NCBIfam" id="TIGR01414">
    <property type="entry name" value="autotrans_barl"/>
    <property type="match status" value="1"/>
</dbReference>
<dbReference type="InterPro" id="IPR011050">
    <property type="entry name" value="Pectin_lyase_fold/virulence"/>
</dbReference>
<evidence type="ECO:0000256" key="1">
    <source>
        <dbReference type="SAM" id="MobiDB-lite"/>
    </source>
</evidence>
<dbReference type="EMBL" id="UFTF01000001">
    <property type="protein sequence ID" value="SUV45359.1"/>
    <property type="molecule type" value="Genomic_DNA"/>
</dbReference>
<dbReference type="Pfam" id="PF03797">
    <property type="entry name" value="Autotransporter"/>
    <property type="match status" value="1"/>
</dbReference>
<feature type="region of interest" description="Disordered" evidence="1">
    <location>
        <begin position="597"/>
        <end position="627"/>
    </location>
</feature>
<feature type="domain" description="Autotransporter" evidence="2">
    <location>
        <begin position="672"/>
        <end position="949"/>
    </location>
</feature>
<dbReference type="STRING" id="33044.GCA_900005695_01192"/>
<dbReference type="InterPro" id="IPR012332">
    <property type="entry name" value="Autotransporter_pectin_lyase_C"/>
</dbReference>
<dbReference type="SUPFAM" id="SSF103515">
    <property type="entry name" value="Autotransporter"/>
    <property type="match status" value="1"/>
</dbReference>
<dbReference type="PROSITE" id="PS51208">
    <property type="entry name" value="AUTOTRANSPORTER"/>
    <property type="match status" value="1"/>
</dbReference>
<dbReference type="RefSeq" id="WP_004856099.1">
    <property type="nucleotide sequence ID" value="NZ_CACVBH010000009.1"/>
</dbReference>
<evidence type="ECO:0000313" key="3">
    <source>
        <dbReference type="EMBL" id="SUV45359.1"/>
    </source>
</evidence>
<organism evidence="3 4">
    <name type="scientific">Bartonella doshiae</name>
    <dbReference type="NCBI Taxonomy" id="33044"/>
    <lineage>
        <taxon>Bacteria</taxon>
        <taxon>Pseudomonadati</taxon>
        <taxon>Pseudomonadota</taxon>
        <taxon>Alphaproteobacteria</taxon>
        <taxon>Hyphomicrobiales</taxon>
        <taxon>Bartonellaceae</taxon>
        <taxon>Bartonella</taxon>
    </lineage>
</organism>
<feature type="compositionally biased region" description="Pro residues" evidence="1">
    <location>
        <begin position="597"/>
        <end position="623"/>
    </location>
</feature>
<sequence length="949" mass="102769">MNKIFQKHLSLCIFTTAVLFFVHDANTKVQADAVATKAQSSTSVNGKAQNSKNQFSCDKDSSSSYRCNDGKMHIISQKTYQLTNNGDQAVAIEASKKDTWIVAENVTITGESDKSERKVWEIGAKVSEEGSIELSNSTVKDVLTGVSATQGEIQMKGGSIDASKVGVSVTNSTDSSKKSGAHLTNTNIKTSDKAIGLFSSNSTGSKWTQGEIYMQEGTIDFTNGTGVKVEGAGSVILNSVSITGRGSQVSSTENFSESSAFHILKSDGYIDFGRGEIDVLDAHGILLQGEDADIYISESTVVVKGSDAFYGMRFLQDPQAENNKRNHNPNVVVLEKTSFTVPQSTAIYNSKVYSSVRLSKEAVLSGDLLLRADDSSYLLVKACASSTLVGGARTDENSDAELWLWEGAKWILTRPKNGNLLDSSSIGDSSISLIDFIDSFIIFEQPSSSEAGNYQTLRIGKGTGKVYNAQGNAHLYLNTYLDKGGDIKDQKTDRVLIYGDVEGKTIVHVQSVLGSPGGYTGSGGNSQGISIIQVSGKAEKDSFQLDGDYVALNDLPYQYKLYAYGPESDLGEADSSQRLVEGKEKFWDFRLQNRYVAPPPEPKSGPAPQPKSGPAPQPSPKPIPESGVRAVVPQVPTYLLLSNSLFHAGLMDISNQNKQLETLRTASNGMLRMRKNPVSFLRGYGGNYRYISDLSALEYGYGGDLSYNGVEAGVLLQTIENADNSISFGVMTSYGKLFLQPLDVEQSQKSAFDKWTATAYGSMQHDAGFYVDGLLSYGHFKGDVVTLARGTTATLKGNPLSVSLTGGQTLAMGYEGFVFDPQVQIVYQHLQFSKVRDIDNFNIEMGKLDQWVARVGGRLSKTLTVPEKDSVFSLYGKLHLAHGFEEKKSVHFKDAFQLGAFGSSLEAGLGLNAQLSEKFVLHADLTYQHNLTKAGFSGISFSGGLRYRF</sequence>
<name>A0A380ZEG1_BARDO</name>
<evidence type="ECO:0000259" key="2">
    <source>
        <dbReference type="PROSITE" id="PS51208"/>
    </source>
</evidence>
<dbReference type="Proteomes" id="UP000254950">
    <property type="component" value="Unassembled WGS sequence"/>
</dbReference>
<proteinExistence type="predicted"/>
<dbReference type="Gene3D" id="2.160.20.20">
    <property type="match status" value="1"/>
</dbReference>
<accession>A0A380ZEG1</accession>